<feature type="transmembrane region" description="Helical" evidence="1">
    <location>
        <begin position="15"/>
        <end position="35"/>
    </location>
</feature>
<dbReference type="EMBL" id="CP133612">
    <property type="protein sequence ID" value="WMV10474.1"/>
    <property type="molecule type" value="Genomic_DNA"/>
</dbReference>
<proteinExistence type="predicted"/>
<keyword evidence="3" id="KW-1185">Reference proteome</keyword>
<name>A0AAF0PYV2_SOLVR</name>
<evidence type="ECO:0000313" key="2">
    <source>
        <dbReference type="EMBL" id="WMV10474.1"/>
    </source>
</evidence>
<organism evidence="2 3">
    <name type="scientific">Solanum verrucosum</name>
    <dbReference type="NCBI Taxonomy" id="315347"/>
    <lineage>
        <taxon>Eukaryota</taxon>
        <taxon>Viridiplantae</taxon>
        <taxon>Streptophyta</taxon>
        <taxon>Embryophyta</taxon>
        <taxon>Tracheophyta</taxon>
        <taxon>Spermatophyta</taxon>
        <taxon>Magnoliopsida</taxon>
        <taxon>eudicotyledons</taxon>
        <taxon>Gunneridae</taxon>
        <taxon>Pentapetalae</taxon>
        <taxon>asterids</taxon>
        <taxon>lamiids</taxon>
        <taxon>Solanales</taxon>
        <taxon>Solanaceae</taxon>
        <taxon>Solanoideae</taxon>
        <taxon>Solaneae</taxon>
        <taxon>Solanum</taxon>
    </lineage>
</organism>
<accession>A0AAF0PYV2</accession>
<keyword evidence="1" id="KW-1133">Transmembrane helix</keyword>
<reference evidence="2" key="1">
    <citation type="submission" date="2023-08" db="EMBL/GenBank/DDBJ databases">
        <title>A de novo genome assembly of Solanum verrucosum Schlechtendal, a Mexican diploid species geographically isolated from the other diploid A-genome species in potato relatives.</title>
        <authorList>
            <person name="Hosaka K."/>
        </authorList>
    </citation>
    <scope>NUCLEOTIDE SEQUENCE</scope>
    <source>
        <tissue evidence="2">Young leaves</tissue>
    </source>
</reference>
<dbReference type="Proteomes" id="UP001234989">
    <property type="component" value="Chromosome 1"/>
</dbReference>
<dbReference type="AlphaFoldDB" id="A0AAF0PYV2"/>
<sequence>MTYLSIILAETTQSFWSFFALVCYYLIIFSCFVTLQLCQVADGEHDICELLCYVFLILPRLTNAFQHQHNFLVLWRCAPMWVEFIQLKGGSLVSYCAEILEVGNWFLVRPQPHRQHSMRLQLGNPLGKQLCRSFEVLKYLILPCKLKLFEAAQIYPLWCNSRFKHCTNQLNQQSMLLQNLEDKVLDSGRSIIVNQTNYIRAYGLEVMNEAD</sequence>
<protein>
    <submittedName>
        <fullName evidence="2">Uncharacterized protein</fullName>
    </submittedName>
</protein>
<keyword evidence="1" id="KW-0812">Transmembrane</keyword>
<evidence type="ECO:0000313" key="3">
    <source>
        <dbReference type="Proteomes" id="UP001234989"/>
    </source>
</evidence>
<gene>
    <name evidence="2" type="ORF">MTR67_003859</name>
</gene>
<keyword evidence="1" id="KW-0472">Membrane</keyword>
<evidence type="ECO:0000256" key="1">
    <source>
        <dbReference type="SAM" id="Phobius"/>
    </source>
</evidence>